<dbReference type="PANTHER" id="PTHR43806:SF11">
    <property type="entry name" value="CEREVISIN-RELATED"/>
    <property type="match status" value="1"/>
</dbReference>
<dbReference type="InterPro" id="IPR023828">
    <property type="entry name" value="Peptidase_S8_Ser-AS"/>
</dbReference>
<dbReference type="Pfam" id="PF00082">
    <property type="entry name" value="Peptidase_S8"/>
    <property type="match status" value="1"/>
</dbReference>
<dbReference type="SUPFAM" id="SSF52743">
    <property type="entry name" value="Subtilisin-like"/>
    <property type="match status" value="1"/>
</dbReference>
<name>A0A0B6D612_9GAMM</name>
<evidence type="ECO:0000313" key="8">
    <source>
        <dbReference type="Proteomes" id="UP000031830"/>
    </source>
</evidence>
<dbReference type="PROSITE" id="PS00137">
    <property type="entry name" value="SUBTILASE_HIS"/>
    <property type="match status" value="1"/>
</dbReference>
<dbReference type="PROSITE" id="PS51892">
    <property type="entry name" value="SUBTILASE"/>
    <property type="match status" value="1"/>
</dbReference>
<dbReference type="Gene3D" id="3.40.50.200">
    <property type="entry name" value="Peptidase S8/S53 domain"/>
    <property type="match status" value="1"/>
</dbReference>
<keyword evidence="2 5" id="KW-0645">Protease</keyword>
<keyword evidence="4 5" id="KW-0720">Serine protease</keyword>
<organism evidence="7 8">
    <name type="scientific">Francisella philomiragia</name>
    <dbReference type="NCBI Taxonomy" id="28110"/>
    <lineage>
        <taxon>Bacteria</taxon>
        <taxon>Pseudomonadati</taxon>
        <taxon>Pseudomonadota</taxon>
        <taxon>Gammaproteobacteria</taxon>
        <taxon>Thiotrichales</taxon>
        <taxon>Francisellaceae</taxon>
        <taxon>Francisella</taxon>
    </lineage>
</organism>
<evidence type="ECO:0000256" key="3">
    <source>
        <dbReference type="ARBA" id="ARBA00022801"/>
    </source>
</evidence>
<dbReference type="InterPro" id="IPR050131">
    <property type="entry name" value="Peptidase_S8_subtilisin-like"/>
</dbReference>
<evidence type="ECO:0000256" key="1">
    <source>
        <dbReference type="ARBA" id="ARBA00011073"/>
    </source>
</evidence>
<dbReference type="RefSeq" id="WP_044526825.1">
    <property type="nucleotide sequence ID" value="NZ_CP009440.1"/>
</dbReference>
<dbReference type="GO" id="GO:0006508">
    <property type="term" value="P:proteolysis"/>
    <property type="evidence" value="ECO:0007669"/>
    <property type="project" value="UniProtKB-KW"/>
</dbReference>
<dbReference type="InterPro" id="IPR015500">
    <property type="entry name" value="Peptidase_S8_subtilisin-rel"/>
</dbReference>
<dbReference type="InterPro" id="IPR000209">
    <property type="entry name" value="Peptidase_S8/S53_dom"/>
</dbReference>
<comment type="similarity">
    <text evidence="1 5">Belongs to the peptidase S8 family.</text>
</comment>
<dbReference type="InterPro" id="IPR022398">
    <property type="entry name" value="Peptidase_S8_His-AS"/>
</dbReference>
<sequence length="503" mass="54867">MFKKIFLIGASLYASAYANDIELIVKYKDNQNKTGAVFSANSVGTSQAQNYQILEEIDSRTKIVKVSDGQPLQPTTTSLKTQSSSAAQRVSNSDAYAAAKSFMDSSPDVEYAIPKNSKMYAYDLNNTQATNTADFQNNIISWGQQWDMHSPKEVTGGIDAYGAWDLISDNSKRVDVAVIDSGLAYAAPEDISKKIDRDYKHYYFFMKNRELRISSNIYDNGSFHGTHVAGTVAANGPKVKGVAGPIEGIKILPIRALGDDGSGDTYAILESVKWAAGAQVYAKNSSGQYLEDNKAPVKVINLSLGMSRIDPYTGQPIVSQDEWRDNYMGTLCPAWKEAIQTAHQRGVTVVIAAGNDGKNLFNDIPSGCRDINAIVVESTGPKGLLAPYSTYYAPDGILKWRVNSLVVRAPGGDSYNYGKTAQIYSTLNNYEYGYMQGTSMATPHVAGIIALLYANLQESQFPEQDISIVRKALEDSKDIYSPNIVNAKNSLKNLGNTSQKQVA</sequence>
<dbReference type="OrthoDB" id="9790784at2"/>
<dbReference type="InterPro" id="IPR036852">
    <property type="entry name" value="Peptidase_S8/S53_dom_sf"/>
</dbReference>
<reference evidence="7 8" key="1">
    <citation type="journal article" date="2015" name="Genome Announc.">
        <title>Genome sequencing of 18 francisella strains to aid in assay development and testing.</title>
        <authorList>
            <person name="Johnson S.L."/>
            <person name="Daligault H.E."/>
            <person name="Davenport K.W."/>
            <person name="Coyne S.R."/>
            <person name="Frey K.G."/>
            <person name="Koroleva G.I."/>
            <person name="Broomall S.M."/>
            <person name="Bishop-Lilly K.A."/>
            <person name="Bruce D.C."/>
            <person name="Chertkov O."/>
            <person name="Freitas T."/>
            <person name="Jaissle J."/>
            <person name="Ladner J.T."/>
            <person name="Rosenzweig C.N."/>
            <person name="Gibbons H.S."/>
            <person name="Palacios G.F."/>
            <person name="Redden C.L."/>
            <person name="Xu Y."/>
            <person name="Minogue T.D."/>
            <person name="Chain P.S."/>
        </authorList>
    </citation>
    <scope>NUCLEOTIDE SEQUENCE [LARGE SCALE GENOMIC DNA]</scope>
    <source>
        <strain evidence="7 8">GA01-2794</strain>
    </source>
</reference>
<evidence type="ECO:0000256" key="2">
    <source>
        <dbReference type="ARBA" id="ARBA00022670"/>
    </source>
</evidence>
<dbReference type="PANTHER" id="PTHR43806">
    <property type="entry name" value="PEPTIDASE S8"/>
    <property type="match status" value="1"/>
</dbReference>
<dbReference type="KEGG" id="fpz:LA55_1777"/>
<feature type="active site" description="Charge relay system" evidence="5">
    <location>
        <position position="180"/>
    </location>
</feature>
<dbReference type="AlphaFoldDB" id="A0A0B6D612"/>
<gene>
    <name evidence="7" type="ORF">LA55_1777</name>
</gene>
<protein>
    <submittedName>
        <fullName evidence="7">Subtilase family protein</fullName>
    </submittedName>
</protein>
<feature type="domain" description="Peptidase S8/S53" evidence="6">
    <location>
        <begin position="172"/>
        <end position="476"/>
    </location>
</feature>
<feature type="active site" description="Charge relay system" evidence="5">
    <location>
        <position position="439"/>
    </location>
</feature>
<evidence type="ECO:0000256" key="4">
    <source>
        <dbReference type="ARBA" id="ARBA00022825"/>
    </source>
</evidence>
<evidence type="ECO:0000259" key="6">
    <source>
        <dbReference type="Pfam" id="PF00082"/>
    </source>
</evidence>
<evidence type="ECO:0000256" key="5">
    <source>
        <dbReference type="PROSITE-ProRule" id="PRU01240"/>
    </source>
</evidence>
<accession>A0A0B6D612</accession>
<dbReference type="EMBL" id="CP009440">
    <property type="protein sequence ID" value="AJI53103.1"/>
    <property type="molecule type" value="Genomic_DNA"/>
</dbReference>
<dbReference type="Proteomes" id="UP000031830">
    <property type="component" value="Chromosome"/>
</dbReference>
<proteinExistence type="inferred from homology"/>
<evidence type="ECO:0000313" key="7">
    <source>
        <dbReference type="EMBL" id="AJI53103.1"/>
    </source>
</evidence>
<dbReference type="STRING" id="28110.KU46_213"/>
<dbReference type="PRINTS" id="PR00723">
    <property type="entry name" value="SUBTILISIN"/>
</dbReference>
<keyword evidence="3 5" id="KW-0378">Hydrolase</keyword>
<dbReference type="GO" id="GO:0004252">
    <property type="term" value="F:serine-type endopeptidase activity"/>
    <property type="evidence" value="ECO:0007669"/>
    <property type="project" value="UniProtKB-UniRule"/>
</dbReference>
<feature type="active site" description="Charge relay system" evidence="5">
    <location>
        <position position="224"/>
    </location>
</feature>
<dbReference type="PROSITE" id="PS00138">
    <property type="entry name" value="SUBTILASE_SER"/>
    <property type="match status" value="1"/>
</dbReference>